<name>A0A645IX14_9ZZZZ</name>
<comment type="caution">
    <text evidence="1">The sequence shown here is derived from an EMBL/GenBank/DDBJ whole genome shotgun (WGS) entry which is preliminary data.</text>
</comment>
<reference evidence="1" key="1">
    <citation type="submission" date="2019-08" db="EMBL/GenBank/DDBJ databases">
        <authorList>
            <person name="Kucharzyk K."/>
            <person name="Murdoch R.W."/>
            <person name="Higgins S."/>
            <person name="Loffler F."/>
        </authorList>
    </citation>
    <scope>NUCLEOTIDE SEQUENCE</scope>
</reference>
<evidence type="ECO:0000313" key="1">
    <source>
        <dbReference type="EMBL" id="MPN55948.1"/>
    </source>
</evidence>
<dbReference type="EMBL" id="VSSQ01125732">
    <property type="protein sequence ID" value="MPN55948.1"/>
    <property type="molecule type" value="Genomic_DNA"/>
</dbReference>
<gene>
    <name evidence="1" type="ORF">SDC9_203632</name>
</gene>
<protein>
    <submittedName>
        <fullName evidence="1">Uncharacterized protein</fullName>
    </submittedName>
</protein>
<organism evidence="1">
    <name type="scientific">bioreactor metagenome</name>
    <dbReference type="NCBI Taxonomy" id="1076179"/>
    <lineage>
        <taxon>unclassified sequences</taxon>
        <taxon>metagenomes</taxon>
        <taxon>ecological metagenomes</taxon>
    </lineage>
</organism>
<accession>A0A645IX14</accession>
<sequence length="101" mass="11152">MLKQVGCVAIDFAPSKERTVLELIPVIVHQKHVLDQIHTKHNAALMPIFRNMRDAAFEHIERLCIGQILSVDANLPGSDLCQPRDTVCKFALSVAVHAADA</sequence>
<proteinExistence type="predicted"/>
<dbReference type="AlphaFoldDB" id="A0A645IX14"/>